<dbReference type="EMBL" id="LROU01000003">
    <property type="protein sequence ID" value="KYF38295.1"/>
    <property type="molecule type" value="Genomic_DNA"/>
</dbReference>
<feature type="active site" description="O-isoaspartyl threonine intermediate" evidence="3">
    <location>
        <position position="13"/>
    </location>
</feature>
<comment type="similarity">
    <text evidence="1">Belongs to the asparaginase 1 family.</text>
</comment>
<dbReference type="SUPFAM" id="SSF53774">
    <property type="entry name" value="Glutaminase/Asparaginase"/>
    <property type="match status" value="1"/>
</dbReference>
<keyword evidence="6" id="KW-0378">Hydrolase</keyword>
<evidence type="ECO:0000256" key="4">
    <source>
        <dbReference type="PROSITE-ProRule" id="PRU10099"/>
    </source>
</evidence>
<evidence type="ECO:0000256" key="1">
    <source>
        <dbReference type="ARBA" id="ARBA00010518"/>
    </source>
</evidence>
<reference evidence="6 7" key="1">
    <citation type="submission" date="2016-01" db="EMBL/GenBank/DDBJ databases">
        <title>Highly variable Streptococcus oralis 1 are common among viridans streptococci isolated from primates.</title>
        <authorList>
            <person name="Denapaite D."/>
            <person name="Rieger M."/>
            <person name="Koendgen S."/>
            <person name="Brueckner R."/>
            <person name="Ochigava I."/>
            <person name="Kappeler P."/>
            <person name="Maetz-Rensing K."/>
            <person name="Leendertz F."/>
        </authorList>
    </citation>
    <scope>NUCLEOTIDE SEQUENCE [LARGE SCALE GENOMIC DNA]</scope>
    <source>
        <strain evidence="6 7">M3-1</strain>
    </source>
</reference>
<dbReference type="PROSITE" id="PS00144">
    <property type="entry name" value="ASN_GLN_ASE_1"/>
    <property type="match status" value="1"/>
</dbReference>
<dbReference type="InterPro" id="IPR006034">
    <property type="entry name" value="Asparaginase/glutaminase-like"/>
</dbReference>
<proteinExistence type="inferred from homology"/>
<dbReference type="PIRSF" id="PIRSF500176">
    <property type="entry name" value="L_ASNase"/>
    <property type="match status" value="1"/>
</dbReference>
<comment type="caution">
    <text evidence="6">The sequence shown here is derived from an EMBL/GenBank/DDBJ whole genome shotgun (WGS) entry which is preliminary data.</text>
</comment>
<evidence type="ECO:0000313" key="6">
    <source>
        <dbReference type="EMBL" id="KYF38295.1"/>
    </source>
</evidence>
<feature type="domain" description="L-asparaginase N-terminal" evidence="5">
    <location>
        <begin position="4"/>
        <end position="68"/>
    </location>
</feature>
<dbReference type="GO" id="GO:0004067">
    <property type="term" value="F:asparaginase activity"/>
    <property type="evidence" value="ECO:0007669"/>
    <property type="project" value="UniProtKB-UniRule"/>
</dbReference>
<gene>
    <name evidence="6" type="ORF">SMIM3I_00278</name>
</gene>
<sequence>MPKKILVLHTGGTISMQADASGAVVTSSDNPMNHVSNPLEGIQVHALDFFNLPSPHIKPKHMLALYQKSKRKQITTMEW</sequence>
<dbReference type="PIRSF" id="PIRSF001220">
    <property type="entry name" value="L-ASNase_gatD"/>
    <property type="match status" value="1"/>
</dbReference>
<feature type="active site" evidence="4">
    <location>
        <position position="13"/>
    </location>
</feature>
<protein>
    <recommendedName>
        <fullName evidence="2">asparaginase</fullName>
        <ecNumber evidence="2">3.5.1.1</ecNumber>
    </recommendedName>
</protein>
<evidence type="ECO:0000256" key="2">
    <source>
        <dbReference type="ARBA" id="ARBA00012920"/>
    </source>
</evidence>
<evidence type="ECO:0000256" key="3">
    <source>
        <dbReference type="PIRSR" id="PIRSR001220-1"/>
    </source>
</evidence>
<dbReference type="AlphaFoldDB" id="A0A150NXU1"/>
<dbReference type="Proteomes" id="UP000075442">
    <property type="component" value="Unassembled WGS sequence"/>
</dbReference>
<accession>A0A150NXU1</accession>
<dbReference type="InterPro" id="IPR036152">
    <property type="entry name" value="Asp/glu_Ase-like_sf"/>
</dbReference>
<dbReference type="Gene3D" id="3.40.50.1170">
    <property type="entry name" value="L-asparaginase, N-terminal domain"/>
    <property type="match status" value="1"/>
</dbReference>
<dbReference type="InterPro" id="IPR027474">
    <property type="entry name" value="L-asparaginase_N"/>
</dbReference>
<evidence type="ECO:0000259" key="5">
    <source>
        <dbReference type="Pfam" id="PF00710"/>
    </source>
</evidence>
<name>A0A150NXU1_STRMT</name>
<dbReference type="InterPro" id="IPR037152">
    <property type="entry name" value="L-asparaginase_N_sf"/>
</dbReference>
<dbReference type="InterPro" id="IPR020827">
    <property type="entry name" value="Asparaginase/glutaminase_AS1"/>
</dbReference>
<organism evidence="6 7">
    <name type="scientific">Streptococcus mitis</name>
    <dbReference type="NCBI Taxonomy" id="28037"/>
    <lineage>
        <taxon>Bacteria</taxon>
        <taxon>Bacillati</taxon>
        <taxon>Bacillota</taxon>
        <taxon>Bacilli</taxon>
        <taxon>Lactobacillales</taxon>
        <taxon>Streptococcaceae</taxon>
        <taxon>Streptococcus</taxon>
        <taxon>Streptococcus mitis group</taxon>
    </lineage>
</organism>
<dbReference type="EC" id="3.5.1.1" evidence="2"/>
<dbReference type="Pfam" id="PF00710">
    <property type="entry name" value="Asparaginase"/>
    <property type="match status" value="1"/>
</dbReference>
<dbReference type="PROSITE" id="PS51732">
    <property type="entry name" value="ASN_GLN_ASE_3"/>
    <property type="match status" value="1"/>
</dbReference>
<dbReference type="PATRIC" id="fig|28037.235.peg.87"/>
<dbReference type="GO" id="GO:0006520">
    <property type="term" value="P:amino acid metabolic process"/>
    <property type="evidence" value="ECO:0007669"/>
    <property type="project" value="InterPro"/>
</dbReference>
<evidence type="ECO:0000313" key="7">
    <source>
        <dbReference type="Proteomes" id="UP000075442"/>
    </source>
</evidence>